<dbReference type="InterPro" id="IPR040919">
    <property type="entry name" value="Asparaginase_C"/>
</dbReference>
<dbReference type="InterPro" id="IPR036152">
    <property type="entry name" value="Asp/glu_Ase-like_sf"/>
</dbReference>
<dbReference type="RefSeq" id="WP_171192764.1">
    <property type="nucleotide sequence ID" value="NZ_CP061032.1"/>
</dbReference>
<dbReference type="SMART" id="SM00870">
    <property type="entry name" value="Asparaginase"/>
    <property type="match status" value="1"/>
</dbReference>
<dbReference type="PRINTS" id="PR00139">
    <property type="entry name" value="ASNGLNASE"/>
</dbReference>
<dbReference type="Gene3D" id="3.40.50.40">
    <property type="match status" value="1"/>
</dbReference>
<dbReference type="PROSITE" id="PS51732">
    <property type="entry name" value="ASN_GLN_ASE_3"/>
    <property type="match status" value="1"/>
</dbReference>
<dbReference type="PIRSF" id="PIRSF500176">
    <property type="entry name" value="L_ASNase"/>
    <property type="match status" value="1"/>
</dbReference>
<feature type="active site" evidence="6">
    <location>
        <position position="11"/>
    </location>
</feature>
<dbReference type="KEGG" id="cluj:IAU68_07890"/>
<dbReference type="Proteomes" id="UP000642876">
    <property type="component" value="Unassembled WGS sequence"/>
</dbReference>
<evidence type="ECO:0000313" key="11">
    <source>
        <dbReference type="Proteomes" id="UP000516235"/>
    </source>
</evidence>
<dbReference type="EMBL" id="JACMYE010000001">
    <property type="protein sequence ID" value="MBC3177956.1"/>
    <property type="molecule type" value="Genomic_DNA"/>
</dbReference>
<evidence type="ECO:0000313" key="9">
    <source>
        <dbReference type="EMBL" id="MBC3177956.1"/>
    </source>
</evidence>
<accession>A0A7H0JX55</accession>
<dbReference type="EC" id="3.5.1.1" evidence="2"/>
<dbReference type="InterPro" id="IPR027474">
    <property type="entry name" value="L-asparaginase_N"/>
</dbReference>
<gene>
    <name evidence="9" type="ORF">H7348_01310</name>
    <name evidence="10" type="ORF">IAU68_07890</name>
</gene>
<dbReference type="Proteomes" id="UP000516235">
    <property type="component" value="Chromosome"/>
</dbReference>
<dbReference type="InterPro" id="IPR004550">
    <property type="entry name" value="AsnASE_II"/>
</dbReference>
<evidence type="ECO:0000313" key="12">
    <source>
        <dbReference type="Proteomes" id="UP000642876"/>
    </source>
</evidence>
<dbReference type="PANTHER" id="PTHR11707:SF28">
    <property type="entry name" value="60 KDA LYSOPHOSPHOLIPASE"/>
    <property type="match status" value="1"/>
</dbReference>
<dbReference type="Gene3D" id="3.40.50.1170">
    <property type="entry name" value="L-asparaginase, N-terminal domain"/>
    <property type="match status" value="1"/>
</dbReference>
<dbReference type="GO" id="GO:0004067">
    <property type="term" value="F:asparaginase activity"/>
    <property type="evidence" value="ECO:0007669"/>
    <property type="project" value="UniProtKB-UniRule"/>
</dbReference>
<dbReference type="AlphaFoldDB" id="A0A7H0JX55"/>
<dbReference type="PIRSF" id="PIRSF001220">
    <property type="entry name" value="L-ASNase_gatD"/>
    <property type="match status" value="1"/>
</dbReference>
<protein>
    <recommendedName>
        <fullName evidence="2">asparaginase</fullName>
        <ecNumber evidence="2">3.5.1.1</ecNumber>
    </recommendedName>
</protein>
<feature type="binding site" evidence="5">
    <location>
        <begin position="84"/>
        <end position="85"/>
    </location>
    <ligand>
        <name>substrate</name>
    </ligand>
</feature>
<dbReference type="InterPro" id="IPR006034">
    <property type="entry name" value="Asparaginase/glutaminase-like"/>
</dbReference>
<evidence type="ECO:0000256" key="4">
    <source>
        <dbReference type="PIRSR" id="PIRSR001220-1"/>
    </source>
</evidence>
<keyword evidence="12" id="KW-1185">Reference proteome</keyword>
<evidence type="ECO:0000256" key="1">
    <source>
        <dbReference type="ARBA" id="ARBA00010518"/>
    </source>
</evidence>
<comment type="similarity">
    <text evidence="1">Belongs to the asparaginase 1 family.</text>
</comment>
<reference evidence="11 12" key="1">
    <citation type="submission" date="2020-08" db="EMBL/GenBank/DDBJ databases">
        <title>novel species in genus Corynebacterium.</title>
        <authorList>
            <person name="Zhang G."/>
        </authorList>
    </citation>
    <scope>NUCLEOTIDE SEQUENCE [LARGE SCALE GENOMIC DNA]</scope>
    <source>
        <strain evidence="11 12">zg-917</strain>
        <strain evidence="10">Zg-917</strain>
    </source>
</reference>
<dbReference type="CDD" id="cd08964">
    <property type="entry name" value="L-asparaginase_II"/>
    <property type="match status" value="1"/>
</dbReference>
<feature type="domain" description="L-asparaginase N-terminal" evidence="7">
    <location>
        <begin position="3"/>
        <end position="167"/>
    </location>
</feature>
<dbReference type="PANTHER" id="PTHR11707">
    <property type="entry name" value="L-ASPARAGINASE"/>
    <property type="match status" value="1"/>
</dbReference>
<dbReference type="InterPro" id="IPR020827">
    <property type="entry name" value="Asparaginase/glutaminase_AS1"/>
</dbReference>
<dbReference type="InterPro" id="IPR027473">
    <property type="entry name" value="L-asparaginase_C"/>
</dbReference>
<organism evidence="10 11">
    <name type="scientific">Corynebacterium lujinxingii</name>
    <dbReference type="NCBI Taxonomy" id="2763010"/>
    <lineage>
        <taxon>Bacteria</taxon>
        <taxon>Bacillati</taxon>
        <taxon>Actinomycetota</taxon>
        <taxon>Actinomycetes</taxon>
        <taxon>Mycobacteriales</taxon>
        <taxon>Corynebacteriaceae</taxon>
        <taxon>Corynebacterium</taxon>
    </lineage>
</organism>
<feature type="binding site" evidence="5">
    <location>
        <position position="51"/>
    </location>
    <ligand>
        <name>substrate</name>
    </ligand>
</feature>
<dbReference type="SFLD" id="SFLDS00057">
    <property type="entry name" value="Glutaminase/Asparaginase"/>
    <property type="match status" value="1"/>
</dbReference>
<dbReference type="Pfam" id="PF00710">
    <property type="entry name" value="Asparaginase"/>
    <property type="match status" value="1"/>
</dbReference>
<proteinExistence type="inferred from homology"/>
<feature type="active site" description="O-isoaspartyl threonine intermediate" evidence="4">
    <location>
        <position position="11"/>
    </location>
</feature>
<evidence type="ECO:0000256" key="3">
    <source>
        <dbReference type="ARBA" id="ARBA00022801"/>
    </source>
</evidence>
<dbReference type="EMBL" id="CP061032">
    <property type="protein sequence ID" value="QNP89621.1"/>
    <property type="molecule type" value="Genomic_DNA"/>
</dbReference>
<sequence length="297" mass="30056">MTVFVVSTGGTIASTADATGALVPTLSAADLVARSGTTRDVRTTDIASLDSSSLGLAELDHIRSLTSTLLDDDHLAGIVITHGTDSMAETALALDLVHRDPRPVVLTGAMRPADHAHPDGPANLRGAIEAAGTRHGEGVFVHFGGHTLPARGLRKMDTADVDAFRVPVPLRRPMPVPAAPLAGLNVPILRAWPGDDGALARVVATQSPDGVVVEALGAGNVSEAMGEALAAMLRRGVPVVVATSVPYGEVSFAYGGAGGGSTLGDLGALPAGYLSAGQARIALLTALSTGVDPRSLL</sequence>
<evidence type="ECO:0000256" key="2">
    <source>
        <dbReference type="ARBA" id="ARBA00012920"/>
    </source>
</evidence>
<evidence type="ECO:0000259" key="7">
    <source>
        <dbReference type="Pfam" id="PF00710"/>
    </source>
</evidence>
<dbReference type="GO" id="GO:0006528">
    <property type="term" value="P:asparagine metabolic process"/>
    <property type="evidence" value="ECO:0007669"/>
    <property type="project" value="InterPro"/>
</dbReference>
<evidence type="ECO:0000313" key="10">
    <source>
        <dbReference type="EMBL" id="QNP89621.1"/>
    </source>
</evidence>
<evidence type="ECO:0000259" key="8">
    <source>
        <dbReference type="Pfam" id="PF17763"/>
    </source>
</evidence>
<dbReference type="SUPFAM" id="SSF53774">
    <property type="entry name" value="Glutaminase/Asparaginase"/>
    <property type="match status" value="1"/>
</dbReference>
<dbReference type="InterPro" id="IPR037152">
    <property type="entry name" value="L-asparaginase_N_sf"/>
</dbReference>
<evidence type="ECO:0000256" key="5">
    <source>
        <dbReference type="PIRSR" id="PIRSR001220-2"/>
    </source>
</evidence>
<keyword evidence="3" id="KW-0378">Hydrolase</keyword>
<evidence type="ECO:0000256" key="6">
    <source>
        <dbReference type="PROSITE-ProRule" id="PRU10099"/>
    </source>
</evidence>
<dbReference type="Pfam" id="PF17763">
    <property type="entry name" value="Asparaginase_C"/>
    <property type="match status" value="1"/>
</dbReference>
<name>A0A7H0JX55_9CORY</name>
<feature type="domain" description="Asparaginase/glutaminase C-terminal" evidence="8">
    <location>
        <begin position="185"/>
        <end position="294"/>
    </location>
</feature>
<dbReference type="PROSITE" id="PS00144">
    <property type="entry name" value="ASN_GLN_ASE_1"/>
    <property type="match status" value="1"/>
</dbReference>